<accession>A0A194RRG8</accession>
<dbReference type="Proteomes" id="UP000053240">
    <property type="component" value="Unassembled WGS sequence"/>
</dbReference>
<proteinExistence type="predicted"/>
<gene>
    <name evidence="1" type="ORF">RR48_07527</name>
</gene>
<protein>
    <submittedName>
        <fullName evidence="1">Uncharacterized protein</fullName>
    </submittedName>
</protein>
<dbReference type="EMBL" id="KQ459765">
    <property type="protein sequence ID" value="KPJ20062.1"/>
    <property type="molecule type" value="Genomic_DNA"/>
</dbReference>
<keyword evidence="2" id="KW-1185">Reference proteome</keyword>
<dbReference type="AlphaFoldDB" id="A0A194RRG8"/>
<sequence length="86" mass="9783">MSTAIMHQSALYDFGDLFLKPIANLCLRFQREQAFQQFSQFKAVRFLKWPGLASKPPPPLFLNGQALQKPSSAVNNKFRSWESPPA</sequence>
<name>A0A194RRG8_PAPMA</name>
<reference evidence="1 2" key="1">
    <citation type="journal article" date="2015" name="Nat. Commun.">
        <title>Outbred genome sequencing and CRISPR/Cas9 gene editing in butterflies.</title>
        <authorList>
            <person name="Li X."/>
            <person name="Fan D."/>
            <person name="Zhang W."/>
            <person name="Liu G."/>
            <person name="Zhang L."/>
            <person name="Zhao L."/>
            <person name="Fang X."/>
            <person name="Chen L."/>
            <person name="Dong Y."/>
            <person name="Chen Y."/>
            <person name="Ding Y."/>
            <person name="Zhao R."/>
            <person name="Feng M."/>
            <person name="Zhu Y."/>
            <person name="Feng Y."/>
            <person name="Jiang X."/>
            <person name="Zhu D."/>
            <person name="Xiang H."/>
            <person name="Feng X."/>
            <person name="Li S."/>
            <person name="Wang J."/>
            <person name="Zhang G."/>
            <person name="Kronforst M.R."/>
            <person name="Wang W."/>
        </authorList>
    </citation>
    <scope>NUCLEOTIDE SEQUENCE [LARGE SCALE GENOMIC DNA]</scope>
    <source>
        <strain evidence="1">Ya'a_city_454_Pm</strain>
        <tissue evidence="1">Whole body</tissue>
    </source>
</reference>
<organism evidence="1 2">
    <name type="scientific">Papilio machaon</name>
    <name type="common">Old World swallowtail butterfly</name>
    <dbReference type="NCBI Taxonomy" id="76193"/>
    <lineage>
        <taxon>Eukaryota</taxon>
        <taxon>Metazoa</taxon>
        <taxon>Ecdysozoa</taxon>
        <taxon>Arthropoda</taxon>
        <taxon>Hexapoda</taxon>
        <taxon>Insecta</taxon>
        <taxon>Pterygota</taxon>
        <taxon>Neoptera</taxon>
        <taxon>Endopterygota</taxon>
        <taxon>Lepidoptera</taxon>
        <taxon>Glossata</taxon>
        <taxon>Ditrysia</taxon>
        <taxon>Papilionoidea</taxon>
        <taxon>Papilionidae</taxon>
        <taxon>Papilioninae</taxon>
        <taxon>Papilio</taxon>
    </lineage>
</organism>
<evidence type="ECO:0000313" key="1">
    <source>
        <dbReference type="EMBL" id="KPJ20062.1"/>
    </source>
</evidence>
<evidence type="ECO:0000313" key="2">
    <source>
        <dbReference type="Proteomes" id="UP000053240"/>
    </source>
</evidence>
<dbReference type="InParanoid" id="A0A194RRG8"/>